<name>A0A140DWH2_9FIRM</name>
<comment type="similarity">
    <text evidence="2">Belongs to the ABC transporter superfamily.</text>
</comment>
<keyword evidence="4" id="KW-1003">Cell membrane</keyword>
<evidence type="ECO:0000256" key="2">
    <source>
        <dbReference type="ARBA" id="ARBA00005417"/>
    </source>
</evidence>
<proteinExistence type="inferred from homology"/>
<evidence type="ECO:0000256" key="3">
    <source>
        <dbReference type="ARBA" id="ARBA00022448"/>
    </source>
</evidence>
<keyword evidence="3" id="KW-0813">Transport</keyword>
<evidence type="ECO:0000313" key="11">
    <source>
        <dbReference type="Proteomes" id="UP000069771"/>
    </source>
</evidence>
<dbReference type="EMBL" id="CP011391">
    <property type="protein sequence ID" value="AMK54999.1"/>
    <property type="molecule type" value="Genomic_DNA"/>
</dbReference>
<evidence type="ECO:0000313" key="10">
    <source>
        <dbReference type="EMBL" id="AMK54999.1"/>
    </source>
</evidence>
<keyword evidence="11" id="KW-1185">Reference proteome</keyword>
<dbReference type="GO" id="GO:0005886">
    <property type="term" value="C:plasma membrane"/>
    <property type="evidence" value="ECO:0007669"/>
    <property type="project" value="UniProtKB-SubCell"/>
</dbReference>
<dbReference type="OrthoDB" id="9804199at2"/>
<protein>
    <recommendedName>
        <fullName evidence="9">ABC transporter domain-containing protein</fullName>
    </recommendedName>
</protein>
<keyword evidence="7" id="KW-0029">Amino-acid transport</keyword>
<reference evidence="10 11" key="1">
    <citation type="journal article" date="2016" name="Gut Pathog.">
        <title>Whole genome sequencing of "Faecalibaculum rodentium" ALO17, isolated from C57BL/6J laboratory mouse feces.</title>
        <authorList>
            <person name="Lim S."/>
            <person name="Chang D.H."/>
            <person name="Ahn S."/>
            <person name="Kim B.C."/>
        </authorList>
    </citation>
    <scope>NUCLEOTIDE SEQUENCE [LARGE SCALE GENOMIC DNA]</scope>
    <source>
        <strain evidence="10 11">Alo17</strain>
    </source>
</reference>
<dbReference type="InterPro" id="IPR003593">
    <property type="entry name" value="AAA+_ATPase"/>
</dbReference>
<dbReference type="Proteomes" id="UP000069771">
    <property type="component" value="Chromosome"/>
</dbReference>
<dbReference type="STRING" id="1702221.AALO17_18650"/>
<dbReference type="PROSITE" id="PS50893">
    <property type="entry name" value="ABC_TRANSPORTER_2"/>
    <property type="match status" value="1"/>
</dbReference>
<dbReference type="GO" id="GO:0016887">
    <property type="term" value="F:ATP hydrolysis activity"/>
    <property type="evidence" value="ECO:0007669"/>
    <property type="project" value="InterPro"/>
</dbReference>
<evidence type="ECO:0000256" key="1">
    <source>
        <dbReference type="ARBA" id="ARBA00004202"/>
    </source>
</evidence>
<comment type="subcellular location">
    <subcellularLocation>
        <location evidence="1">Cell membrane</location>
        <topology evidence="1">Peripheral membrane protein</topology>
    </subcellularLocation>
</comment>
<keyword evidence="8" id="KW-0472">Membrane</keyword>
<dbReference type="InterPro" id="IPR017871">
    <property type="entry name" value="ABC_transporter-like_CS"/>
</dbReference>
<evidence type="ECO:0000256" key="6">
    <source>
        <dbReference type="ARBA" id="ARBA00022840"/>
    </source>
</evidence>
<dbReference type="SMART" id="SM00382">
    <property type="entry name" value="AAA"/>
    <property type="match status" value="1"/>
</dbReference>
<dbReference type="GO" id="GO:0005524">
    <property type="term" value="F:ATP binding"/>
    <property type="evidence" value="ECO:0007669"/>
    <property type="project" value="UniProtKB-KW"/>
</dbReference>
<dbReference type="GO" id="GO:0015424">
    <property type="term" value="F:ABC-type amino acid transporter activity"/>
    <property type="evidence" value="ECO:0007669"/>
    <property type="project" value="InterPro"/>
</dbReference>
<evidence type="ECO:0000256" key="7">
    <source>
        <dbReference type="ARBA" id="ARBA00022970"/>
    </source>
</evidence>
<dbReference type="InterPro" id="IPR050086">
    <property type="entry name" value="MetN_ABC_transporter-like"/>
</dbReference>
<dbReference type="Pfam" id="PF00005">
    <property type="entry name" value="ABC_tran"/>
    <property type="match status" value="1"/>
</dbReference>
<keyword evidence="5" id="KW-0547">Nucleotide-binding</keyword>
<dbReference type="AlphaFoldDB" id="A0A140DWH2"/>
<dbReference type="GeneID" id="78478496"/>
<feature type="domain" description="ABC transporter" evidence="9">
    <location>
        <begin position="14"/>
        <end position="260"/>
    </location>
</feature>
<evidence type="ECO:0000256" key="5">
    <source>
        <dbReference type="ARBA" id="ARBA00022741"/>
    </source>
</evidence>
<dbReference type="PATRIC" id="fig|1702221.3.peg.1817"/>
<dbReference type="Gene3D" id="3.40.50.300">
    <property type="entry name" value="P-loop containing nucleotide triphosphate hydrolases"/>
    <property type="match status" value="1"/>
</dbReference>
<dbReference type="PANTHER" id="PTHR43166:SF9">
    <property type="entry name" value="GLUTAMATE_ASPARTATE IMPORT ATP-BINDING PROTEIN GLTL"/>
    <property type="match status" value="1"/>
</dbReference>
<evidence type="ECO:0000256" key="4">
    <source>
        <dbReference type="ARBA" id="ARBA00022475"/>
    </source>
</evidence>
<gene>
    <name evidence="10" type="ORF">AALO17_18650</name>
</gene>
<evidence type="ECO:0000259" key="9">
    <source>
        <dbReference type="PROSITE" id="PS50893"/>
    </source>
</evidence>
<keyword evidence="6" id="KW-0067">ATP-binding</keyword>
<evidence type="ECO:0000256" key="8">
    <source>
        <dbReference type="ARBA" id="ARBA00023136"/>
    </source>
</evidence>
<sequence length="275" mass="30231">MNETSQNGKDRELLTIRHMRKAFGDNQVLKDISLSVRNGEIVSVIGPSGSGKSTLLRCATMLETMDGGSLGYSGVWACEAVDGQGGDAVYASQAQLQKIHRSFGLVFQNFNLFPHYSVLKNVMDAPVRVLKQDREQAKQEALKLLEQFGLADKADAYPCELSGGQQQRVSVARALALKPEILFLDEPTSALDPELTADVLNVLKQLAAQHMTMVIVTHELEFAREVSDRIIFVENGEIVEQGTPEQLFASDKQRVQEFIGKLSVSPVRPSSLSEV</sequence>
<dbReference type="PIRSF" id="PIRSF039085">
    <property type="entry name" value="ABC_ATPase_HisP"/>
    <property type="match status" value="1"/>
</dbReference>
<dbReference type="InterPro" id="IPR030679">
    <property type="entry name" value="ABC_ATPase_HisP-typ"/>
</dbReference>
<dbReference type="PANTHER" id="PTHR43166">
    <property type="entry name" value="AMINO ACID IMPORT ATP-BINDING PROTEIN"/>
    <property type="match status" value="1"/>
</dbReference>
<organism evidence="10 11">
    <name type="scientific">Faecalibaculum rodentium</name>
    <dbReference type="NCBI Taxonomy" id="1702221"/>
    <lineage>
        <taxon>Bacteria</taxon>
        <taxon>Bacillati</taxon>
        <taxon>Bacillota</taxon>
        <taxon>Erysipelotrichia</taxon>
        <taxon>Erysipelotrichales</taxon>
        <taxon>Erysipelotrichaceae</taxon>
        <taxon>Faecalibaculum</taxon>
    </lineage>
</organism>
<dbReference type="InterPro" id="IPR003439">
    <property type="entry name" value="ABC_transporter-like_ATP-bd"/>
</dbReference>
<accession>A0A140DWH2</accession>
<dbReference type="SUPFAM" id="SSF52540">
    <property type="entry name" value="P-loop containing nucleoside triphosphate hydrolases"/>
    <property type="match status" value="1"/>
</dbReference>
<dbReference type="InterPro" id="IPR027417">
    <property type="entry name" value="P-loop_NTPase"/>
</dbReference>
<dbReference type="RefSeq" id="WP_067558119.1">
    <property type="nucleotide sequence ID" value="NZ_CAOKZT010000054.1"/>
</dbReference>
<dbReference type="KEGG" id="fro:AALO17_18650"/>
<dbReference type="PROSITE" id="PS00211">
    <property type="entry name" value="ABC_TRANSPORTER_1"/>
    <property type="match status" value="1"/>
</dbReference>